<evidence type="ECO:0000256" key="2">
    <source>
        <dbReference type="ARBA" id="ARBA00006402"/>
    </source>
</evidence>
<keyword evidence="8" id="KW-0902">Two-component regulatory system</keyword>
<dbReference type="InterPro" id="IPR003661">
    <property type="entry name" value="HisK_dim/P_dom"/>
</dbReference>
<comment type="catalytic activity">
    <reaction evidence="1">
        <text>ATP + protein L-histidine = ADP + protein N-phospho-L-histidine.</text>
        <dbReference type="EC" id="2.7.13.3"/>
    </reaction>
</comment>
<protein>
    <recommendedName>
        <fullName evidence="10">Circadian input-output histidine kinase CikA</fullName>
        <ecNumber evidence="3">2.7.13.3</ecNumber>
    </recommendedName>
    <alternativeName>
        <fullName evidence="4">Stage 0 sporulation protein A homolog</fullName>
    </alternativeName>
</protein>
<dbReference type="AlphaFoldDB" id="A0A2K4ZJB3"/>
<proteinExistence type="inferred from homology"/>
<comment type="function">
    <text evidence="9">May play the central regulatory role in sporulation. It may be an element of the effector pathway responsible for the activation of sporulation genes in response to nutritional stress. Spo0A may act in concert with spo0H (a sigma factor) to control the expression of some genes that are critical to the sporulation process.</text>
</comment>
<dbReference type="InterPro" id="IPR004358">
    <property type="entry name" value="Sig_transdc_His_kin-like_C"/>
</dbReference>
<dbReference type="Pfam" id="PF00072">
    <property type="entry name" value="Response_reg"/>
    <property type="match status" value="1"/>
</dbReference>
<dbReference type="PROSITE" id="PS50109">
    <property type="entry name" value="HIS_KIN"/>
    <property type="match status" value="1"/>
</dbReference>
<dbReference type="FunFam" id="3.30.565.10:FF:000010">
    <property type="entry name" value="Sensor histidine kinase RcsC"/>
    <property type="match status" value="1"/>
</dbReference>
<evidence type="ECO:0000256" key="11">
    <source>
        <dbReference type="PROSITE-ProRule" id="PRU00169"/>
    </source>
</evidence>
<evidence type="ECO:0000259" key="12">
    <source>
        <dbReference type="PROSITE" id="PS50109"/>
    </source>
</evidence>
<evidence type="ECO:0000256" key="5">
    <source>
        <dbReference type="ARBA" id="ARBA00022553"/>
    </source>
</evidence>
<keyword evidence="6 14" id="KW-0808">Transferase</keyword>
<dbReference type="SUPFAM" id="SSF52172">
    <property type="entry name" value="CheY-like"/>
    <property type="match status" value="2"/>
</dbReference>
<dbReference type="Gene3D" id="3.30.565.10">
    <property type="entry name" value="Histidine kinase-like ATPase, C-terminal domain"/>
    <property type="match status" value="1"/>
</dbReference>
<dbReference type="RefSeq" id="WP_172455164.1">
    <property type="nucleotide sequence ID" value="NZ_JANJZD010000017.1"/>
</dbReference>
<dbReference type="InterPro" id="IPR011006">
    <property type="entry name" value="CheY-like_superfamily"/>
</dbReference>
<keyword evidence="7 14" id="KW-0418">Kinase</keyword>
<evidence type="ECO:0000256" key="4">
    <source>
        <dbReference type="ARBA" id="ARBA00018672"/>
    </source>
</evidence>
<comment type="caution">
    <text evidence="11">Lacks conserved residue(s) required for the propagation of feature annotation.</text>
</comment>
<dbReference type="InterPro" id="IPR005467">
    <property type="entry name" value="His_kinase_dom"/>
</dbReference>
<reference evidence="14 15" key="1">
    <citation type="submission" date="2018-01" db="EMBL/GenBank/DDBJ databases">
        <authorList>
            <person name="Gaut B.S."/>
            <person name="Morton B.R."/>
            <person name="Clegg M.T."/>
            <person name="Duvall M.R."/>
        </authorList>
    </citation>
    <scope>NUCLEOTIDE SEQUENCE [LARGE SCALE GENOMIC DNA]</scope>
    <source>
        <strain evidence="14">GP69</strain>
    </source>
</reference>
<evidence type="ECO:0000259" key="13">
    <source>
        <dbReference type="PROSITE" id="PS50110"/>
    </source>
</evidence>
<dbReference type="CDD" id="cd16922">
    <property type="entry name" value="HATPase_EvgS-ArcB-TorS-like"/>
    <property type="match status" value="1"/>
</dbReference>
<dbReference type="Gene3D" id="3.40.50.2300">
    <property type="match status" value="2"/>
</dbReference>
<gene>
    <name evidence="14" type="primary">barA_5</name>
    <name evidence="14" type="ORF">AMURIS_03299</name>
</gene>
<dbReference type="PANTHER" id="PTHR45339:SF5">
    <property type="entry name" value="HISTIDINE KINASE"/>
    <property type="match status" value="1"/>
</dbReference>
<evidence type="ECO:0000256" key="7">
    <source>
        <dbReference type="ARBA" id="ARBA00022777"/>
    </source>
</evidence>
<dbReference type="GO" id="GO:0000155">
    <property type="term" value="F:phosphorelay sensor kinase activity"/>
    <property type="evidence" value="ECO:0007669"/>
    <property type="project" value="InterPro"/>
</dbReference>
<evidence type="ECO:0000256" key="3">
    <source>
        <dbReference type="ARBA" id="ARBA00012438"/>
    </source>
</evidence>
<accession>A0A2K4ZJB3</accession>
<evidence type="ECO:0000313" key="14">
    <source>
        <dbReference type="EMBL" id="SOY30568.1"/>
    </source>
</evidence>
<comment type="similarity">
    <text evidence="2">In the N-terminal section; belongs to the phytochrome family.</text>
</comment>
<feature type="domain" description="Response regulatory" evidence="13">
    <location>
        <begin position="292"/>
        <end position="412"/>
    </location>
</feature>
<sequence>MDTMKKTDTQNPELTDISDLNLQLQMLKTALTQAQEANRAKSTFLSNMSHDIRTPMNAIAGMTAIALSHIDEKARVQDCLQKIQTASSHLMSLVNDVLDISRIDSDRMSLNEETFSLADLVHDITVIVRPQAVQKGHDLKIEIGQIYQETLIGDPLRLRQILVNIIGNAIKYTPDNGEILVRLFQHRADDTADSRDQNRIFLDFTCEDNGIGMSSEFLERIFVPFERVKNAAVNKIEGTGLGMSIVKSLIDRMGGQIKVESTEGVGSSFQIRLPLSFTSQDGKNLERLAGKAVLIAESQEQQAARLTAFLQEADMIPLHVKSGLGAVTCLTQASSEHHMPCALLLGQELEDMSPLELAAHIRQSAGPDFPIVLVSDVDWAQLEYRATRVGVSAFVPCPLFKSRLLNTLSDLTDTDSSHQDFSAGASTDYSGCHVLLVEDNELNQEIALEMLSLNGVDAEVADNGAHALEKFEASPEYYFDLIFMDVQMPVMDGYEATRRLRKLSRKDAEEVWVVAMTANAFVEDIRAAKDAGMNEHLSKPVSMEQLQDVLYRQLKKREKD</sequence>
<dbReference type="InterPro" id="IPR001789">
    <property type="entry name" value="Sig_transdc_resp-reg_receiver"/>
</dbReference>
<dbReference type="Pfam" id="PF02518">
    <property type="entry name" value="HATPase_c"/>
    <property type="match status" value="1"/>
</dbReference>
<dbReference type="FunFam" id="1.10.287.130:FF:000001">
    <property type="entry name" value="Two-component sensor histidine kinase"/>
    <property type="match status" value="1"/>
</dbReference>
<organism evidence="14 15">
    <name type="scientific">Acetatifactor muris</name>
    <dbReference type="NCBI Taxonomy" id="879566"/>
    <lineage>
        <taxon>Bacteria</taxon>
        <taxon>Bacillati</taxon>
        <taxon>Bacillota</taxon>
        <taxon>Clostridia</taxon>
        <taxon>Lachnospirales</taxon>
        <taxon>Lachnospiraceae</taxon>
        <taxon>Acetatifactor</taxon>
    </lineage>
</organism>
<dbReference type="Proteomes" id="UP000236311">
    <property type="component" value="Unassembled WGS sequence"/>
</dbReference>
<dbReference type="PANTHER" id="PTHR45339">
    <property type="entry name" value="HYBRID SIGNAL TRANSDUCTION HISTIDINE KINASE J"/>
    <property type="match status" value="1"/>
</dbReference>
<feature type="domain" description="Histidine kinase" evidence="12">
    <location>
        <begin position="47"/>
        <end position="277"/>
    </location>
</feature>
<dbReference type="CDD" id="cd17546">
    <property type="entry name" value="REC_hyHK_CKI1_RcsC-like"/>
    <property type="match status" value="1"/>
</dbReference>
<keyword evidence="15" id="KW-1185">Reference proteome</keyword>
<dbReference type="SUPFAM" id="SSF47384">
    <property type="entry name" value="Homodimeric domain of signal transducing histidine kinase"/>
    <property type="match status" value="1"/>
</dbReference>
<dbReference type="Pfam" id="PF00512">
    <property type="entry name" value="HisKA"/>
    <property type="match status" value="1"/>
</dbReference>
<dbReference type="InterPro" id="IPR036890">
    <property type="entry name" value="HATPase_C_sf"/>
</dbReference>
<evidence type="ECO:0000313" key="15">
    <source>
        <dbReference type="Proteomes" id="UP000236311"/>
    </source>
</evidence>
<dbReference type="SMART" id="SM00388">
    <property type="entry name" value="HisKA"/>
    <property type="match status" value="1"/>
</dbReference>
<dbReference type="EMBL" id="OFSM01000017">
    <property type="protein sequence ID" value="SOY30568.1"/>
    <property type="molecule type" value="Genomic_DNA"/>
</dbReference>
<evidence type="ECO:0000256" key="6">
    <source>
        <dbReference type="ARBA" id="ARBA00022679"/>
    </source>
</evidence>
<dbReference type="SUPFAM" id="SSF55874">
    <property type="entry name" value="ATPase domain of HSP90 chaperone/DNA topoisomerase II/histidine kinase"/>
    <property type="match status" value="1"/>
</dbReference>
<evidence type="ECO:0000256" key="9">
    <source>
        <dbReference type="ARBA" id="ARBA00024867"/>
    </source>
</evidence>
<evidence type="ECO:0000256" key="10">
    <source>
        <dbReference type="ARBA" id="ARBA00074306"/>
    </source>
</evidence>
<dbReference type="InterPro" id="IPR003594">
    <property type="entry name" value="HATPase_dom"/>
</dbReference>
<evidence type="ECO:0000256" key="8">
    <source>
        <dbReference type="ARBA" id="ARBA00023012"/>
    </source>
</evidence>
<feature type="modified residue" description="4-aspartylphosphate" evidence="11">
    <location>
        <position position="485"/>
    </location>
</feature>
<name>A0A2K4ZJB3_9FIRM</name>
<dbReference type="Gene3D" id="1.10.287.130">
    <property type="match status" value="1"/>
</dbReference>
<dbReference type="SMART" id="SM00448">
    <property type="entry name" value="REC"/>
    <property type="match status" value="2"/>
</dbReference>
<dbReference type="InterPro" id="IPR036097">
    <property type="entry name" value="HisK_dim/P_sf"/>
</dbReference>
<feature type="domain" description="Response regulatory" evidence="13">
    <location>
        <begin position="433"/>
        <end position="554"/>
    </location>
</feature>
<dbReference type="SMART" id="SM00387">
    <property type="entry name" value="HATPase_c"/>
    <property type="match status" value="1"/>
</dbReference>
<keyword evidence="5 11" id="KW-0597">Phosphoprotein</keyword>
<dbReference type="CDD" id="cd00082">
    <property type="entry name" value="HisKA"/>
    <property type="match status" value="1"/>
</dbReference>
<dbReference type="EC" id="2.7.13.3" evidence="3"/>
<evidence type="ECO:0000256" key="1">
    <source>
        <dbReference type="ARBA" id="ARBA00000085"/>
    </source>
</evidence>
<dbReference type="PRINTS" id="PR00344">
    <property type="entry name" value="BCTRLSENSOR"/>
</dbReference>
<dbReference type="PROSITE" id="PS50110">
    <property type="entry name" value="RESPONSE_REGULATORY"/>
    <property type="match status" value="2"/>
</dbReference>